<gene>
    <name evidence="2" type="ORF">BJ984_000311</name>
</gene>
<accession>A0A852SIU7</accession>
<dbReference type="RefSeq" id="WP_179546533.1">
    <property type="nucleotide sequence ID" value="NZ_BSEW01000001.1"/>
</dbReference>
<organism evidence="2 3">
    <name type="scientific">Herbiconiux flava</name>
    <dbReference type="NCBI Taxonomy" id="881268"/>
    <lineage>
        <taxon>Bacteria</taxon>
        <taxon>Bacillati</taxon>
        <taxon>Actinomycetota</taxon>
        <taxon>Actinomycetes</taxon>
        <taxon>Micrococcales</taxon>
        <taxon>Microbacteriaceae</taxon>
        <taxon>Herbiconiux</taxon>
    </lineage>
</organism>
<dbReference type="Pfam" id="PF03372">
    <property type="entry name" value="Exo_endo_phos"/>
    <property type="match status" value="1"/>
</dbReference>
<dbReference type="AlphaFoldDB" id="A0A852SIU7"/>
<dbReference type="GO" id="GO:0004519">
    <property type="term" value="F:endonuclease activity"/>
    <property type="evidence" value="ECO:0007669"/>
    <property type="project" value="UniProtKB-KW"/>
</dbReference>
<dbReference type="CDD" id="cd09083">
    <property type="entry name" value="EEP-1"/>
    <property type="match status" value="1"/>
</dbReference>
<name>A0A852SIU7_9MICO</name>
<dbReference type="PANTHER" id="PTHR12121">
    <property type="entry name" value="CARBON CATABOLITE REPRESSOR PROTEIN 4"/>
    <property type="match status" value="1"/>
</dbReference>
<comment type="caution">
    <text evidence="2">The sequence shown here is derived from an EMBL/GenBank/DDBJ whole genome shotgun (WGS) entry which is preliminary data.</text>
</comment>
<keyword evidence="3" id="KW-1185">Reference proteome</keyword>
<dbReference type="EMBL" id="JACCBM010000001">
    <property type="protein sequence ID" value="NYD69153.1"/>
    <property type="molecule type" value="Genomic_DNA"/>
</dbReference>
<dbReference type="InterPro" id="IPR005135">
    <property type="entry name" value="Endo/exonuclease/phosphatase"/>
</dbReference>
<dbReference type="GO" id="GO:0000175">
    <property type="term" value="F:3'-5'-RNA exonuclease activity"/>
    <property type="evidence" value="ECO:0007669"/>
    <property type="project" value="TreeGrafter"/>
</dbReference>
<dbReference type="PANTHER" id="PTHR12121:SF36">
    <property type="entry name" value="ENDONUCLEASE_EXONUCLEASE_PHOSPHATASE DOMAIN-CONTAINING PROTEIN"/>
    <property type="match status" value="1"/>
</dbReference>
<evidence type="ECO:0000313" key="2">
    <source>
        <dbReference type="EMBL" id="NYD69153.1"/>
    </source>
</evidence>
<evidence type="ECO:0000313" key="3">
    <source>
        <dbReference type="Proteomes" id="UP000549913"/>
    </source>
</evidence>
<dbReference type="InterPro" id="IPR036691">
    <property type="entry name" value="Endo/exonu/phosph_ase_sf"/>
</dbReference>
<dbReference type="Proteomes" id="UP000549913">
    <property type="component" value="Unassembled WGS sequence"/>
</dbReference>
<proteinExistence type="predicted"/>
<keyword evidence="2" id="KW-0255">Endonuclease</keyword>
<dbReference type="Gene3D" id="3.60.10.10">
    <property type="entry name" value="Endonuclease/exonuclease/phosphatase"/>
    <property type="match status" value="1"/>
</dbReference>
<keyword evidence="2" id="KW-0378">Hydrolase</keyword>
<dbReference type="SUPFAM" id="SSF56219">
    <property type="entry name" value="DNase I-like"/>
    <property type="match status" value="1"/>
</dbReference>
<keyword evidence="2" id="KW-0269">Exonuclease</keyword>
<keyword evidence="2" id="KW-0540">Nuclease</keyword>
<feature type="domain" description="Endonuclease/exonuclease/phosphatase" evidence="1">
    <location>
        <begin position="32"/>
        <end position="277"/>
    </location>
</feature>
<sequence length="293" mass="31532">MSGGVSSNGDGDGRAFGEVLVGPTAPPELHVMSYNIRRPIAHVMPHSPDRWETRRPHLAALLEAEQPSILGTQEAMPRTAGFVRHSLGRHYRSIGHGRSANGGGEGCPLFYDTRRLELLDWSQQALSPTPDVPGSTGWGNRVPRILVAGIFRDRATSARFVAVNTHFDHLSRRSRVLAAGAVRELVASCGLPAVVTGDLNSGEATAPLQELLRDGELLDAYAIAASRLTPEWGSFPNYGTPRLDRKRIDWIATTPGVEVLEAGINPHRYAGGFGSDHLAVQAVLRMPVPAPAP</sequence>
<evidence type="ECO:0000259" key="1">
    <source>
        <dbReference type="Pfam" id="PF03372"/>
    </source>
</evidence>
<reference evidence="2 3" key="1">
    <citation type="submission" date="2020-07" db="EMBL/GenBank/DDBJ databases">
        <title>Sequencing the genomes of 1000 actinobacteria strains.</title>
        <authorList>
            <person name="Klenk H.-P."/>
        </authorList>
    </citation>
    <scope>NUCLEOTIDE SEQUENCE [LARGE SCALE GENOMIC DNA]</scope>
    <source>
        <strain evidence="2 3">DSM 26474</strain>
    </source>
</reference>
<protein>
    <submittedName>
        <fullName evidence="2">Endonuclease/exonuclease/phosphatase family metal-dependent hydrolase</fullName>
    </submittedName>
</protein>
<dbReference type="InterPro" id="IPR050410">
    <property type="entry name" value="CCR4/nocturin_mRNA_transcr"/>
</dbReference>